<proteinExistence type="predicted"/>
<feature type="region of interest" description="Disordered" evidence="1">
    <location>
        <begin position="88"/>
        <end position="129"/>
    </location>
</feature>
<feature type="region of interest" description="Disordered" evidence="1">
    <location>
        <begin position="171"/>
        <end position="196"/>
    </location>
</feature>
<name>A0A067M3B9_BOTB1</name>
<organism evidence="2 3">
    <name type="scientific">Botryobasidium botryosum (strain FD-172 SS1)</name>
    <dbReference type="NCBI Taxonomy" id="930990"/>
    <lineage>
        <taxon>Eukaryota</taxon>
        <taxon>Fungi</taxon>
        <taxon>Dikarya</taxon>
        <taxon>Basidiomycota</taxon>
        <taxon>Agaricomycotina</taxon>
        <taxon>Agaricomycetes</taxon>
        <taxon>Cantharellales</taxon>
        <taxon>Botryobasidiaceae</taxon>
        <taxon>Botryobasidium</taxon>
    </lineage>
</organism>
<sequence length="196" mass="21164">MGRARRSRAGISFPTDKAAPPSPLAMAMAGTGEVCRRIRSGTVLGLQSCGSVSLPLVDFWGILWYQLNAAAQAKVTDGNVTFARPAERRATPGHTHKPRRYSRIGGQGLARPNTGYPTANTIPRNTLPRPRGLCLEGHSLSVGSRRVPTPTSREPPQNKWMAVCRLGATTSRESRPCLPAPPWPDTAAQTQYAAQR</sequence>
<feature type="region of interest" description="Disordered" evidence="1">
    <location>
        <begin position="1"/>
        <end position="22"/>
    </location>
</feature>
<dbReference type="AlphaFoldDB" id="A0A067M3B9"/>
<dbReference type="Proteomes" id="UP000027195">
    <property type="component" value="Unassembled WGS sequence"/>
</dbReference>
<protein>
    <submittedName>
        <fullName evidence="2">Uncharacterized protein</fullName>
    </submittedName>
</protein>
<feature type="compositionally biased region" description="Polar residues" evidence="1">
    <location>
        <begin position="115"/>
        <end position="124"/>
    </location>
</feature>
<keyword evidence="3" id="KW-1185">Reference proteome</keyword>
<evidence type="ECO:0000313" key="3">
    <source>
        <dbReference type="Proteomes" id="UP000027195"/>
    </source>
</evidence>
<feature type="compositionally biased region" description="Polar residues" evidence="1">
    <location>
        <begin position="187"/>
        <end position="196"/>
    </location>
</feature>
<evidence type="ECO:0000256" key="1">
    <source>
        <dbReference type="SAM" id="MobiDB-lite"/>
    </source>
</evidence>
<accession>A0A067M3B9</accession>
<reference evidence="3" key="1">
    <citation type="journal article" date="2014" name="Proc. Natl. Acad. Sci. U.S.A.">
        <title>Extensive sampling of basidiomycete genomes demonstrates inadequacy of the white-rot/brown-rot paradigm for wood decay fungi.</title>
        <authorList>
            <person name="Riley R."/>
            <person name="Salamov A.A."/>
            <person name="Brown D.W."/>
            <person name="Nagy L.G."/>
            <person name="Floudas D."/>
            <person name="Held B.W."/>
            <person name="Levasseur A."/>
            <person name="Lombard V."/>
            <person name="Morin E."/>
            <person name="Otillar R."/>
            <person name="Lindquist E.A."/>
            <person name="Sun H."/>
            <person name="LaButti K.M."/>
            <person name="Schmutz J."/>
            <person name="Jabbour D."/>
            <person name="Luo H."/>
            <person name="Baker S.E."/>
            <person name="Pisabarro A.G."/>
            <person name="Walton J.D."/>
            <person name="Blanchette R.A."/>
            <person name="Henrissat B."/>
            <person name="Martin F."/>
            <person name="Cullen D."/>
            <person name="Hibbett D.S."/>
            <person name="Grigoriev I.V."/>
        </authorList>
    </citation>
    <scope>NUCLEOTIDE SEQUENCE [LARGE SCALE GENOMIC DNA]</scope>
    <source>
        <strain evidence="3">FD-172 SS1</strain>
    </source>
</reference>
<dbReference type="EMBL" id="KL198157">
    <property type="protein sequence ID" value="KDQ06081.1"/>
    <property type="molecule type" value="Genomic_DNA"/>
</dbReference>
<dbReference type="HOGENOM" id="CLU_1389996_0_0_1"/>
<dbReference type="InParanoid" id="A0A067M3B9"/>
<gene>
    <name evidence="2" type="ORF">BOTBODRAFT_270810</name>
</gene>
<evidence type="ECO:0000313" key="2">
    <source>
        <dbReference type="EMBL" id="KDQ06081.1"/>
    </source>
</evidence>